<proteinExistence type="predicted"/>
<feature type="domain" description="Anti-CBASS protein Acb1-like N-terminal" evidence="2">
    <location>
        <begin position="105"/>
        <end position="486"/>
    </location>
</feature>
<dbReference type="RefSeq" id="WP_394819456.1">
    <property type="nucleotide sequence ID" value="NZ_JAWJZY010000002.1"/>
</dbReference>
<evidence type="ECO:0000259" key="2">
    <source>
        <dbReference type="Pfam" id="PF06381"/>
    </source>
</evidence>
<comment type="caution">
    <text evidence="3">The sequence shown here is derived from an EMBL/GenBank/DDBJ whole genome shotgun (WGS) entry which is preliminary data.</text>
</comment>
<evidence type="ECO:0000313" key="3">
    <source>
        <dbReference type="EMBL" id="MEE8658536.1"/>
    </source>
</evidence>
<protein>
    <submittedName>
        <fullName evidence="3">DUF1073 domain-containing protein</fullName>
    </submittedName>
</protein>
<sequence length="552" mass="61816">MFFRRKPAPAQPDRPKQEPKSYAGKRAWPNFKNYARNTGQNDEPDLTEVFRPYRAPVSVIPEGDRKAYDAMIDAAQAAISPFTLGAGGYARSWLSDGLAFLGYPYLAEMAQRAEFRKPCIVITREATREWIKFRYNTDSYSQDERLREEIDGTNAADERVTAIEKEFERLNIRRIVGEQIKQALLYGIGHVFIDVAAQHGDTDTSLPLRVTAQGVKQGSLRGFRTIEPLWATPSVYNAVDPLRDDFFKPQTWYIIGRQVHTDRLIDMVPYEVSDLLKPAFNFGGLSLTQQIRAYVHNFLRTRNSVSNITSNFSKLVLLTDMAGNMQSAVGSGDSYPGMPFSDVERDSVVGRANLMQAVSEGQDTIIADKNAEDVRVVSTPLGGLNDLQASAMEAMASIPGIPLVKLFGLQPSGLNASSEGEIRVFYDEISAFQEAHVRPVLEKMFRLVQLHLWGEIDKNLSFEFNPLWQLDEEKLTAVEKMRADIDLVNIQAGKISPEEAREREKHSDTSIYAKVDLNGEAPSQSYLDQNADGFRPQDFIGGSAQNGDPRAE</sequence>
<feature type="region of interest" description="Disordered" evidence="1">
    <location>
        <begin position="1"/>
        <end position="25"/>
    </location>
</feature>
<dbReference type="InterPro" id="IPR024459">
    <property type="entry name" value="Acb1-like_N"/>
</dbReference>
<dbReference type="EMBL" id="JAWJZY010000002">
    <property type="protein sequence ID" value="MEE8658536.1"/>
    <property type="molecule type" value="Genomic_DNA"/>
</dbReference>
<organism evidence="3 4">
    <name type="scientific">Sorlinia euscelidii</name>
    <dbReference type="NCBI Taxonomy" id="3081148"/>
    <lineage>
        <taxon>Bacteria</taxon>
        <taxon>Pseudomonadati</taxon>
        <taxon>Pseudomonadota</taxon>
        <taxon>Alphaproteobacteria</taxon>
        <taxon>Acetobacterales</taxon>
        <taxon>Acetobacteraceae</taxon>
        <taxon>Sorlinia</taxon>
    </lineage>
</organism>
<gene>
    <name evidence="3" type="ORF">DOFOFD_05880</name>
</gene>
<feature type="region of interest" description="Disordered" evidence="1">
    <location>
        <begin position="522"/>
        <end position="552"/>
    </location>
</feature>
<reference evidence="3 4" key="1">
    <citation type="submission" date="2023-10" db="EMBL/GenBank/DDBJ databases">
        <title>Sorlinia euscelidii gen. nov., sp. nov., an acetic acid bacteria isolated from the gut of Euscelidius variegatus emitter.</title>
        <authorList>
            <person name="Michoud G."/>
            <person name="Marasco R."/>
            <person name="Seferji K."/>
            <person name="Gonella E."/>
            <person name="Garuglieri E."/>
            <person name="Alma A."/>
            <person name="Mapelli F."/>
            <person name="Borin S."/>
            <person name="Daffonchio D."/>
            <person name="Crotti E."/>
        </authorList>
    </citation>
    <scope>NUCLEOTIDE SEQUENCE [LARGE SCALE GENOMIC DNA]</scope>
    <source>
        <strain evidence="3 4">EV16P</strain>
    </source>
</reference>
<name>A0ABU7U3L8_9PROT</name>
<accession>A0ABU7U3L8</accession>
<dbReference type="Proteomes" id="UP001312908">
    <property type="component" value="Unassembled WGS sequence"/>
</dbReference>
<keyword evidence="4" id="KW-1185">Reference proteome</keyword>
<dbReference type="Pfam" id="PF06381">
    <property type="entry name" value="Phage_portal_3"/>
    <property type="match status" value="1"/>
</dbReference>
<evidence type="ECO:0000256" key="1">
    <source>
        <dbReference type="SAM" id="MobiDB-lite"/>
    </source>
</evidence>
<evidence type="ECO:0000313" key="4">
    <source>
        <dbReference type="Proteomes" id="UP001312908"/>
    </source>
</evidence>